<dbReference type="RefSeq" id="WP_231045122.1">
    <property type="nucleotide sequence ID" value="NZ_CP106883.1"/>
</dbReference>
<evidence type="ECO:0000313" key="3">
    <source>
        <dbReference type="EMBL" id="UYG54002.1"/>
    </source>
</evidence>
<keyword evidence="1" id="KW-1133">Transmembrane helix</keyword>
<organism evidence="2 4">
    <name type="scientific">Comamonas endophytica</name>
    <dbReference type="NCBI Taxonomy" id="2949090"/>
    <lineage>
        <taxon>Bacteria</taxon>
        <taxon>Pseudomonadati</taxon>
        <taxon>Pseudomonadota</taxon>
        <taxon>Betaproteobacteria</taxon>
        <taxon>Burkholderiales</taxon>
        <taxon>Comamonadaceae</taxon>
        <taxon>Comamonas</taxon>
    </lineage>
</organism>
<keyword evidence="2" id="KW-0614">Plasmid</keyword>
<dbReference type="EMBL" id="CP106883">
    <property type="protein sequence ID" value="UYG54002.1"/>
    <property type="molecule type" value="Genomic_DNA"/>
</dbReference>
<protein>
    <recommendedName>
        <fullName evidence="5">Transcriptional activator TraM</fullName>
    </recommendedName>
</protein>
<dbReference type="Proteomes" id="UP001162800">
    <property type="component" value="Plasmid unnamed2"/>
</dbReference>
<feature type="transmembrane region" description="Helical" evidence="1">
    <location>
        <begin position="126"/>
        <end position="149"/>
    </location>
</feature>
<keyword evidence="4" id="KW-1185">Reference proteome</keyword>
<reference evidence="2" key="1">
    <citation type="submission" date="2022-09" db="EMBL/GenBank/DDBJ databases">
        <title>The complete genome of Acidovorax sp. 5MLIR.</title>
        <authorList>
            <person name="Liu L."/>
            <person name="Yue J."/>
            <person name="Yang F."/>
            <person name="Yuan J."/>
            <person name="Li L."/>
        </authorList>
    </citation>
    <scope>NUCLEOTIDE SEQUENCE</scope>
    <source>
        <strain evidence="2">5MLIR</strain>
        <plasmid evidence="2">unnamed2</plasmid>
    </source>
</reference>
<evidence type="ECO:0000313" key="4">
    <source>
        <dbReference type="Proteomes" id="UP001162800"/>
    </source>
</evidence>
<keyword evidence="1" id="KW-0472">Membrane</keyword>
<evidence type="ECO:0000313" key="2">
    <source>
        <dbReference type="EMBL" id="UYG53963.1"/>
    </source>
</evidence>
<proteinExistence type="predicted"/>
<gene>
    <name evidence="3" type="ORF">M9799_19930</name>
    <name evidence="2" type="ORF">M9799_20370</name>
</gene>
<accession>A0ABY6GGI8</accession>
<keyword evidence="1" id="KW-0812">Transmembrane</keyword>
<sequence length="150" mass="16560">MIDFDEIRKELAIRHNVLLGKDDPILVTVTLNELVLKQYLDLVESQYAETSKELTVILQQHVEQSKQTAGKIITEASNYVSEQVHKSMESTLQQVTTELKKDIQSAMNLQRRSLASAVEAQSFRKAAYISAITAGVSALIAVGAVIFAAL</sequence>
<geneLocation type="plasmid" evidence="2 4">
    <name>unnamed2</name>
</geneLocation>
<dbReference type="EMBL" id="CP106883">
    <property type="protein sequence ID" value="UYG53963.1"/>
    <property type="molecule type" value="Genomic_DNA"/>
</dbReference>
<name>A0ABY6GGI8_9BURK</name>
<evidence type="ECO:0008006" key="5">
    <source>
        <dbReference type="Google" id="ProtNLM"/>
    </source>
</evidence>
<dbReference type="Pfam" id="PF11657">
    <property type="entry name" value="Activator-TraM"/>
    <property type="match status" value="1"/>
</dbReference>
<dbReference type="InterPro" id="IPR028140">
    <property type="entry name" value="TraM"/>
</dbReference>
<evidence type="ECO:0000256" key="1">
    <source>
        <dbReference type="SAM" id="Phobius"/>
    </source>
</evidence>